<accession>A0AAD3H8B0</accession>
<dbReference type="InterPro" id="IPR004776">
    <property type="entry name" value="Mem_transp_PIN-like"/>
</dbReference>
<dbReference type="PANTHER" id="PTHR31651">
    <property type="match status" value="1"/>
</dbReference>
<dbReference type="Proteomes" id="UP001054902">
    <property type="component" value="Unassembled WGS sequence"/>
</dbReference>
<dbReference type="GO" id="GO:0012505">
    <property type="term" value="C:endomembrane system"/>
    <property type="evidence" value="ECO:0007669"/>
    <property type="project" value="UniProtKB-SubCell"/>
</dbReference>
<keyword evidence="4 10" id="KW-0812">Transmembrane</keyword>
<feature type="transmembrane region" description="Helical" evidence="10">
    <location>
        <begin position="426"/>
        <end position="447"/>
    </location>
</feature>
<comment type="subcellular location">
    <subcellularLocation>
        <location evidence="2">Endomembrane system</location>
    </subcellularLocation>
    <subcellularLocation>
        <location evidence="1">Membrane</location>
        <topology evidence="1">Multi-pass membrane protein</topology>
    </subcellularLocation>
</comment>
<dbReference type="GO" id="GO:0016020">
    <property type="term" value="C:membrane"/>
    <property type="evidence" value="ECO:0007669"/>
    <property type="project" value="UniProtKB-SubCell"/>
</dbReference>
<feature type="transmembrane region" description="Helical" evidence="10">
    <location>
        <begin position="282"/>
        <end position="300"/>
    </location>
</feature>
<keyword evidence="12" id="KW-1185">Reference proteome</keyword>
<evidence type="ECO:0000256" key="8">
    <source>
        <dbReference type="ARBA" id="ARBA00025752"/>
    </source>
</evidence>
<evidence type="ECO:0000313" key="12">
    <source>
        <dbReference type="Proteomes" id="UP001054902"/>
    </source>
</evidence>
<feature type="transmembrane region" description="Helical" evidence="10">
    <location>
        <begin position="6"/>
        <end position="30"/>
    </location>
</feature>
<protein>
    <submittedName>
        <fullName evidence="11">Uncharacterized protein</fullName>
    </submittedName>
</protein>
<feature type="transmembrane region" description="Helical" evidence="10">
    <location>
        <begin position="110"/>
        <end position="130"/>
    </location>
</feature>
<dbReference type="InterPro" id="IPR045033">
    <property type="entry name" value="PILS1/3/4/5/7"/>
</dbReference>
<dbReference type="AlphaFoldDB" id="A0AAD3H8B0"/>
<gene>
    <name evidence="11" type="ORF">CTEN210_10586</name>
</gene>
<comment type="caution">
    <text evidence="11">The sequence shown here is derived from an EMBL/GenBank/DDBJ whole genome shotgun (WGS) entry which is preliminary data.</text>
</comment>
<evidence type="ECO:0000256" key="3">
    <source>
        <dbReference type="ARBA" id="ARBA00022448"/>
    </source>
</evidence>
<proteinExistence type="inferred from homology"/>
<comment type="function">
    <text evidence="7">Involved in cellular auxin homeostasis by regulating auxin metabolism. Regulates intracellular auxin accumulation at the endoplasmic reticulum and thus auxin availability for nuclear auxin signaling.</text>
</comment>
<feature type="transmembrane region" description="Helical" evidence="10">
    <location>
        <begin position="77"/>
        <end position="98"/>
    </location>
</feature>
<dbReference type="EMBL" id="BLLK01000047">
    <property type="protein sequence ID" value="GFH54110.1"/>
    <property type="molecule type" value="Genomic_DNA"/>
</dbReference>
<feature type="transmembrane region" description="Helical" evidence="10">
    <location>
        <begin position="237"/>
        <end position="262"/>
    </location>
</feature>
<keyword evidence="6 10" id="KW-0472">Membrane</keyword>
<reference evidence="11 12" key="1">
    <citation type="journal article" date="2021" name="Sci. Rep.">
        <title>The genome of the diatom Chaetoceros tenuissimus carries an ancient integrated fragment of an extant virus.</title>
        <authorList>
            <person name="Hongo Y."/>
            <person name="Kimura K."/>
            <person name="Takaki Y."/>
            <person name="Yoshida Y."/>
            <person name="Baba S."/>
            <person name="Kobayashi G."/>
            <person name="Nagasaki K."/>
            <person name="Hano T."/>
            <person name="Tomaru Y."/>
        </authorList>
    </citation>
    <scope>NUCLEOTIDE SEQUENCE [LARGE SCALE GENOMIC DNA]</scope>
    <source>
        <strain evidence="11 12">NIES-3715</strain>
    </source>
</reference>
<keyword evidence="3" id="KW-0813">Transport</keyword>
<feature type="compositionally biased region" description="Basic and acidic residues" evidence="9">
    <location>
        <begin position="348"/>
        <end position="362"/>
    </location>
</feature>
<evidence type="ECO:0000256" key="6">
    <source>
        <dbReference type="ARBA" id="ARBA00023136"/>
    </source>
</evidence>
<evidence type="ECO:0000256" key="10">
    <source>
        <dbReference type="SAM" id="Phobius"/>
    </source>
</evidence>
<comment type="similarity">
    <text evidence="8">Belongs to the auxin efflux carrier (TC 2.A.69.2) family.</text>
</comment>
<evidence type="ECO:0000313" key="11">
    <source>
        <dbReference type="EMBL" id="GFH54110.1"/>
    </source>
</evidence>
<dbReference type="Pfam" id="PF03547">
    <property type="entry name" value="Mem_trans"/>
    <property type="match status" value="1"/>
</dbReference>
<feature type="compositionally biased region" description="Polar residues" evidence="9">
    <location>
        <begin position="312"/>
        <end position="321"/>
    </location>
</feature>
<feature type="region of interest" description="Disordered" evidence="9">
    <location>
        <begin position="305"/>
        <end position="362"/>
    </location>
</feature>
<evidence type="ECO:0000256" key="9">
    <source>
        <dbReference type="SAM" id="MobiDB-lite"/>
    </source>
</evidence>
<sequence>MSSSPILSIIAAAGSSVGKTFLIGVVGFLATKFPKQAPLIPYENLSSLSRMTFNMLILPLTFTGVAKSVKLAELENLYPIILLSFMNLIISASTTMLIGTALGMRKKKSFIPLCVASTFPNIVVLPLIVFPTLCEYEVVHDLIKEDAIIMDDTDDNVDLFGFCKDQVNAIVFTYFFGFCVVFWSVGYKVLTSLKNRYIEEENFEQSPLGYSMVANYDSSEQLVPSALSRRLNSIKEVLKSIFTAPGFVSLMCGFVISCIPPLQRALFDFGGSVRVVGSALESIASTGSVMATIIVAASLVERKKPTEESAENIEQSNTSIQSKESPNNNISEEESSSQCDAEAEVDEEHQLDNDNASKIEETTNAKVNEGILKTDKNCSCFSEIDKDTWKTIIWQLLARLVVTPSIVFGILLKLDCSGYLDSIPNLSKLVLLVNSAGPGALIVVVILKAQGLADEAAIVSKTYFPSYTLSVISLAMWCILGLTAFHPDETMCR</sequence>
<evidence type="ECO:0000256" key="1">
    <source>
        <dbReference type="ARBA" id="ARBA00004141"/>
    </source>
</evidence>
<evidence type="ECO:0000256" key="7">
    <source>
        <dbReference type="ARBA" id="ARBA00025100"/>
    </source>
</evidence>
<dbReference type="PANTHER" id="PTHR31651:SF33">
    <property type="entry name" value="PROTEIN PIN-LIKES 1"/>
    <property type="match status" value="1"/>
</dbReference>
<organism evidence="11 12">
    <name type="scientific">Chaetoceros tenuissimus</name>
    <dbReference type="NCBI Taxonomy" id="426638"/>
    <lineage>
        <taxon>Eukaryota</taxon>
        <taxon>Sar</taxon>
        <taxon>Stramenopiles</taxon>
        <taxon>Ochrophyta</taxon>
        <taxon>Bacillariophyta</taxon>
        <taxon>Coscinodiscophyceae</taxon>
        <taxon>Chaetocerotophycidae</taxon>
        <taxon>Chaetocerotales</taxon>
        <taxon>Chaetocerotaceae</taxon>
        <taxon>Chaetoceros</taxon>
    </lineage>
</organism>
<feature type="transmembrane region" description="Helical" evidence="10">
    <location>
        <begin position="396"/>
        <end position="414"/>
    </location>
</feature>
<dbReference type="GO" id="GO:0055085">
    <property type="term" value="P:transmembrane transport"/>
    <property type="evidence" value="ECO:0007669"/>
    <property type="project" value="InterPro"/>
</dbReference>
<keyword evidence="5 10" id="KW-1133">Transmembrane helix</keyword>
<feature type="transmembrane region" description="Helical" evidence="10">
    <location>
        <begin position="169"/>
        <end position="190"/>
    </location>
</feature>
<feature type="transmembrane region" description="Helical" evidence="10">
    <location>
        <begin position="467"/>
        <end position="485"/>
    </location>
</feature>
<evidence type="ECO:0000256" key="5">
    <source>
        <dbReference type="ARBA" id="ARBA00022989"/>
    </source>
</evidence>
<evidence type="ECO:0000256" key="4">
    <source>
        <dbReference type="ARBA" id="ARBA00022692"/>
    </source>
</evidence>
<feature type="compositionally biased region" description="Acidic residues" evidence="9">
    <location>
        <begin position="331"/>
        <end position="347"/>
    </location>
</feature>
<name>A0AAD3H8B0_9STRA</name>
<evidence type="ECO:0000256" key="2">
    <source>
        <dbReference type="ARBA" id="ARBA00004308"/>
    </source>
</evidence>